<protein>
    <recommendedName>
        <fullName evidence="4">C2 domain-containing protein</fullName>
    </recommendedName>
</protein>
<proteinExistence type="predicted"/>
<evidence type="ECO:0000256" key="1">
    <source>
        <dbReference type="SAM" id="MobiDB-lite"/>
    </source>
</evidence>
<dbReference type="Proteomes" id="UP001445335">
    <property type="component" value="Unassembled WGS sequence"/>
</dbReference>
<organism evidence="2 3">
    <name type="scientific">Elliptochloris bilobata</name>
    <dbReference type="NCBI Taxonomy" id="381761"/>
    <lineage>
        <taxon>Eukaryota</taxon>
        <taxon>Viridiplantae</taxon>
        <taxon>Chlorophyta</taxon>
        <taxon>core chlorophytes</taxon>
        <taxon>Trebouxiophyceae</taxon>
        <taxon>Trebouxiophyceae incertae sedis</taxon>
        <taxon>Elliptochloris clade</taxon>
        <taxon>Elliptochloris</taxon>
    </lineage>
</organism>
<feature type="region of interest" description="Disordered" evidence="1">
    <location>
        <begin position="149"/>
        <end position="201"/>
    </location>
</feature>
<sequence length="246" mass="26665">MAERGEKVRGYLVISAREASGKNKEEKVVWEPNFVEGFVKVEIRGGPRNVKVQSAPKRVLANSLSWDERLTLEVLEGATELRLMLCREKRTGTRVGTSVIAACGIFVNDILDAVPIDKYFELFKPGAGGEGGYIRISINFVKDLKDLDKSAENGKPQPRAFQPQLSFQGYGADGSGQSPLDRAAAATDRGTQGKGGGKKKRGFPYFKLLVAAALAAAAAKVYQDKKAAEAPAEPQPVVLPFKGKRR</sequence>
<dbReference type="AlphaFoldDB" id="A0AAW1QL89"/>
<evidence type="ECO:0000313" key="2">
    <source>
        <dbReference type="EMBL" id="KAK9822175.1"/>
    </source>
</evidence>
<keyword evidence="3" id="KW-1185">Reference proteome</keyword>
<feature type="region of interest" description="Disordered" evidence="1">
    <location>
        <begin position="225"/>
        <end position="246"/>
    </location>
</feature>
<name>A0AAW1QL89_9CHLO</name>
<evidence type="ECO:0008006" key="4">
    <source>
        <dbReference type="Google" id="ProtNLM"/>
    </source>
</evidence>
<gene>
    <name evidence="2" type="ORF">WJX81_006438</name>
</gene>
<evidence type="ECO:0000313" key="3">
    <source>
        <dbReference type="Proteomes" id="UP001445335"/>
    </source>
</evidence>
<dbReference type="EMBL" id="JALJOU010000091">
    <property type="protein sequence ID" value="KAK9822175.1"/>
    <property type="molecule type" value="Genomic_DNA"/>
</dbReference>
<accession>A0AAW1QL89</accession>
<reference evidence="2 3" key="1">
    <citation type="journal article" date="2024" name="Nat. Commun.">
        <title>Phylogenomics reveals the evolutionary origins of lichenization in chlorophyte algae.</title>
        <authorList>
            <person name="Puginier C."/>
            <person name="Libourel C."/>
            <person name="Otte J."/>
            <person name="Skaloud P."/>
            <person name="Haon M."/>
            <person name="Grisel S."/>
            <person name="Petersen M."/>
            <person name="Berrin J.G."/>
            <person name="Delaux P.M."/>
            <person name="Dal Grande F."/>
            <person name="Keller J."/>
        </authorList>
    </citation>
    <scope>NUCLEOTIDE SEQUENCE [LARGE SCALE GENOMIC DNA]</scope>
    <source>
        <strain evidence="2 3">SAG 245.80</strain>
    </source>
</reference>
<comment type="caution">
    <text evidence="2">The sequence shown here is derived from an EMBL/GenBank/DDBJ whole genome shotgun (WGS) entry which is preliminary data.</text>
</comment>